<protein>
    <submittedName>
        <fullName evidence="5">Long-chain fatty acid--CoA ligase</fullName>
    </submittedName>
</protein>
<dbReference type="PANTHER" id="PTHR43767">
    <property type="entry name" value="LONG-CHAIN-FATTY-ACID--COA LIGASE"/>
    <property type="match status" value="1"/>
</dbReference>
<keyword evidence="2" id="KW-0472">Membrane</keyword>
<dbReference type="GO" id="GO:0016877">
    <property type="term" value="F:ligase activity, forming carbon-sulfur bonds"/>
    <property type="evidence" value="ECO:0007669"/>
    <property type="project" value="UniProtKB-ARBA"/>
</dbReference>
<dbReference type="Pfam" id="PF13193">
    <property type="entry name" value="AMP-binding_C"/>
    <property type="match status" value="1"/>
</dbReference>
<dbReference type="PANTHER" id="PTHR43767:SF12">
    <property type="entry name" value="AMP-DEPENDENT SYNTHETASE AND LIGASE"/>
    <property type="match status" value="1"/>
</dbReference>
<feature type="domain" description="AMP-dependent synthetase/ligase" evidence="3">
    <location>
        <begin position="63"/>
        <end position="431"/>
    </location>
</feature>
<feature type="compositionally biased region" description="Low complexity" evidence="1">
    <location>
        <begin position="1"/>
        <end position="38"/>
    </location>
</feature>
<dbReference type="Gene3D" id="3.40.50.12780">
    <property type="entry name" value="N-terminal domain of ligase-like"/>
    <property type="match status" value="1"/>
</dbReference>
<dbReference type="OrthoDB" id="9803968at2"/>
<dbReference type="InterPro" id="IPR045851">
    <property type="entry name" value="AMP-bd_C_sf"/>
</dbReference>
<gene>
    <name evidence="5" type="ORF">FMM08_06575</name>
</gene>
<feature type="transmembrane region" description="Helical" evidence="2">
    <location>
        <begin position="153"/>
        <end position="182"/>
    </location>
</feature>
<dbReference type="Proteomes" id="UP000321234">
    <property type="component" value="Unassembled WGS sequence"/>
</dbReference>
<feature type="transmembrane region" description="Helical" evidence="2">
    <location>
        <begin position="121"/>
        <end position="141"/>
    </location>
</feature>
<dbReference type="InterPro" id="IPR000873">
    <property type="entry name" value="AMP-dep_synth/lig_dom"/>
</dbReference>
<dbReference type="InterPro" id="IPR025110">
    <property type="entry name" value="AMP-bd_C"/>
</dbReference>
<dbReference type="Gene3D" id="3.30.300.30">
    <property type="match status" value="1"/>
</dbReference>
<dbReference type="InterPro" id="IPR050237">
    <property type="entry name" value="ATP-dep_AMP-bd_enzyme"/>
</dbReference>
<dbReference type="CDD" id="cd05936">
    <property type="entry name" value="FC-FACS_FadD_like"/>
    <property type="match status" value="1"/>
</dbReference>
<dbReference type="InterPro" id="IPR020845">
    <property type="entry name" value="AMP-binding_CS"/>
</dbReference>
<dbReference type="Pfam" id="PF00501">
    <property type="entry name" value="AMP-binding"/>
    <property type="match status" value="1"/>
</dbReference>
<name>A0A5C8ZJG1_9ACTN</name>
<dbReference type="PROSITE" id="PS00455">
    <property type="entry name" value="AMP_BINDING"/>
    <property type="match status" value="1"/>
</dbReference>
<evidence type="ECO:0000256" key="2">
    <source>
        <dbReference type="SAM" id="Phobius"/>
    </source>
</evidence>
<evidence type="ECO:0000313" key="6">
    <source>
        <dbReference type="Proteomes" id="UP000321234"/>
    </source>
</evidence>
<dbReference type="SUPFAM" id="SSF56801">
    <property type="entry name" value="Acetyl-CoA synthetase-like"/>
    <property type="match status" value="1"/>
</dbReference>
<keyword evidence="2" id="KW-0812">Transmembrane</keyword>
<evidence type="ECO:0000259" key="4">
    <source>
        <dbReference type="Pfam" id="PF13193"/>
    </source>
</evidence>
<dbReference type="EMBL" id="VKAC01000003">
    <property type="protein sequence ID" value="TXR57263.1"/>
    <property type="molecule type" value="Genomic_DNA"/>
</dbReference>
<comment type="caution">
    <text evidence="5">The sequence shown here is derived from an EMBL/GenBank/DDBJ whole genome shotgun (WGS) entry which is preliminary data.</text>
</comment>
<keyword evidence="2" id="KW-1133">Transmembrane helix</keyword>
<evidence type="ECO:0000256" key="1">
    <source>
        <dbReference type="SAM" id="MobiDB-lite"/>
    </source>
</evidence>
<feature type="region of interest" description="Disordered" evidence="1">
    <location>
        <begin position="1"/>
        <end position="45"/>
    </location>
</feature>
<dbReference type="AlphaFoldDB" id="A0A5C8ZJG1"/>
<organism evidence="5 6">
    <name type="scientific">Quadrisphaera setariae</name>
    <dbReference type="NCBI Taxonomy" id="2593304"/>
    <lineage>
        <taxon>Bacteria</taxon>
        <taxon>Bacillati</taxon>
        <taxon>Actinomycetota</taxon>
        <taxon>Actinomycetes</taxon>
        <taxon>Kineosporiales</taxon>
        <taxon>Kineosporiaceae</taxon>
        <taxon>Quadrisphaera</taxon>
    </lineage>
</organism>
<dbReference type="InterPro" id="IPR042099">
    <property type="entry name" value="ANL_N_sf"/>
</dbReference>
<feature type="domain" description="AMP-binding enzyme C-terminal" evidence="4">
    <location>
        <begin position="481"/>
        <end position="559"/>
    </location>
</feature>
<keyword evidence="5" id="KW-0436">Ligase</keyword>
<reference evidence="5 6" key="1">
    <citation type="submission" date="2019-07" db="EMBL/GenBank/DDBJ databases">
        <title>Quadrisphaera sp. strain DD2A genome sequencing and assembly.</title>
        <authorList>
            <person name="Kim I."/>
        </authorList>
    </citation>
    <scope>NUCLEOTIDE SEQUENCE [LARGE SCALE GENOMIC DNA]</scope>
    <source>
        <strain evidence="5 6">DD2A</strain>
    </source>
</reference>
<keyword evidence="6" id="KW-1185">Reference proteome</keyword>
<accession>A0A5C8ZJG1</accession>
<evidence type="ECO:0000313" key="5">
    <source>
        <dbReference type="EMBL" id="TXR57263.1"/>
    </source>
</evidence>
<proteinExistence type="predicted"/>
<sequence>MAPGAAAADGAGGRTPVTTAATAPPTSAGSAESSEGPAWPDPRADALAGPGLGSLSVASLLASSAVRHAERTAVVCGAERVTYAQLWDQARAYAGAFRARGVGPGDRVAVLVPNVPDFPRVYFGLLALGAVVVPVHLLFTADEVEHVLRDSGATLVVAAAPVLAAALPAAAAAGIPVVTLLVPDEQRDRVPAPRLEDEAAAAEPLERLVPVPPLAPATVLYTSGTTGRPKGAVGSHLAIVENVNVVLIDCFDMRTGDVVFGGLPLFHTFGQVCVMNTAFRVGATVLLLPKFDPATALRVMDAERATVFIGVPTMYGALLQAAGPHREGGRELPPLRYAISGGAALPEAVLDRFQQVFGAPVHEGYGLTETSPVASFNRVGEPAVAGSVGFPVWGVEAEVTDPAHPERIAVLPAGERGELVIRGHNLFKGYLGDPDATEAAVVDGWLRTGDIATKDDEGRIRIVDRAKDMIIRNGYNVYCREVEEVLVRYPGVASVAVFGVADEEHGQEVHAAVVVEDSEAGRTFDPGAMVAESRKHLAAYKYPRVVHVREAMPQGPSGKVLKRELVAEYEG</sequence>
<evidence type="ECO:0000259" key="3">
    <source>
        <dbReference type="Pfam" id="PF00501"/>
    </source>
</evidence>